<dbReference type="InterPro" id="IPR027268">
    <property type="entry name" value="Peptidase_M4/M1_CTD_sf"/>
</dbReference>
<comment type="similarity">
    <text evidence="1 8">Belongs to the peptidase M4 family.</text>
</comment>
<dbReference type="InterPro" id="IPR023612">
    <property type="entry name" value="Peptidase_M4"/>
</dbReference>
<keyword evidence="2 8" id="KW-0645">Protease</keyword>
<proteinExistence type="inferred from homology"/>
<dbReference type="PRINTS" id="PR00730">
    <property type="entry name" value="THERMOLYSIN"/>
</dbReference>
<evidence type="ECO:0000313" key="9">
    <source>
        <dbReference type="EMBL" id="PPK30765.1"/>
    </source>
</evidence>
<dbReference type="Proteomes" id="UP000239239">
    <property type="component" value="Unassembled WGS sequence"/>
</dbReference>
<comment type="function">
    <text evidence="8">Extracellular zinc metalloprotease.</text>
</comment>
<gene>
    <name evidence="9" type="ORF">C3928_08355</name>
</gene>
<dbReference type="InterPro" id="IPR050728">
    <property type="entry name" value="Zinc_Metalloprotease_M4"/>
</dbReference>
<evidence type="ECO:0000256" key="8">
    <source>
        <dbReference type="RuleBase" id="RU366073"/>
    </source>
</evidence>
<organism evidence="9 10">
    <name type="scientific">Legionella pneumophila</name>
    <dbReference type="NCBI Taxonomy" id="446"/>
    <lineage>
        <taxon>Bacteria</taxon>
        <taxon>Pseudomonadati</taxon>
        <taxon>Pseudomonadota</taxon>
        <taxon>Gammaproteobacteria</taxon>
        <taxon>Legionellales</taxon>
        <taxon>Legionellaceae</taxon>
        <taxon>Legionella</taxon>
    </lineage>
</organism>
<dbReference type="AlphaFoldDB" id="A0A2S6F025"/>
<dbReference type="InterPro" id="IPR001570">
    <property type="entry name" value="Peptidase_M4_C_domain"/>
</dbReference>
<reference evidence="9 10" key="1">
    <citation type="submission" date="2018-02" db="EMBL/GenBank/DDBJ databases">
        <title>Draft genome sequences of four Legionella pneumophila clinical strains isolated in Ontario.</title>
        <authorList>
            <person name="Fortuna A."/>
            <person name="Ramnarine R."/>
            <person name="Li A."/>
            <person name="Frantz C."/>
            <person name="Mallo G."/>
        </authorList>
    </citation>
    <scope>NUCLEOTIDE SEQUENCE [LARGE SCALE GENOMIC DNA]</scope>
    <source>
        <strain evidence="9 10">LG61</strain>
    </source>
</reference>
<dbReference type="Gene3D" id="3.10.450.490">
    <property type="match status" value="1"/>
</dbReference>
<evidence type="ECO:0000256" key="1">
    <source>
        <dbReference type="ARBA" id="ARBA00009388"/>
    </source>
</evidence>
<keyword evidence="5 8" id="KW-0862">Zinc</keyword>
<dbReference type="Gene3D" id="1.10.390.10">
    <property type="entry name" value="Neutral Protease Domain 2"/>
    <property type="match status" value="1"/>
</dbReference>
<dbReference type="RefSeq" id="WP_027227148.1">
    <property type="nucleotide sequence ID" value="NZ_CP017601.1"/>
</dbReference>
<evidence type="ECO:0000256" key="5">
    <source>
        <dbReference type="ARBA" id="ARBA00022833"/>
    </source>
</evidence>
<dbReference type="GO" id="GO:0005576">
    <property type="term" value="C:extracellular region"/>
    <property type="evidence" value="ECO:0007669"/>
    <property type="project" value="UniProtKB-SubCell"/>
</dbReference>
<dbReference type="GO" id="GO:0006508">
    <property type="term" value="P:proteolysis"/>
    <property type="evidence" value="ECO:0007669"/>
    <property type="project" value="UniProtKB-KW"/>
</dbReference>
<evidence type="ECO:0000256" key="2">
    <source>
        <dbReference type="ARBA" id="ARBA00022670"/>
    </source>
</evidence>
<accession>A0A2S6F025</accession>
<dbReference type="Pfam" id="PF02868">
    <property type="entry name" value="Peptidase_M4_C"/>
    <property type="match status" value="1"/>
</dbReference>
<evidence type="ECO:0000256" key="6">
    <source>
        <dbReference type="ARBA" id="ARBA00023049"/>
    </source>
</evidence>
<dbReference type="Gene3D" id="3.10.170.10">
    <property type="match status" value="1"/>
</dbReference>
<sequence length="557" mass="63003">MKTRIVSFLVVSMASVNLQAASENLIWEASDDNLKKYNVSILHDKKGFISITHKMTSLNYQLSPVDHEGNRDSNDIRYQIYYRDIPVWGHELILHKASKSKIFLTGVDVSEIEKEIHQTDGKFSASDIERQIIKNNDDSIIYKNIKKIIYLDSQKKAYLAYHLSMYTNDPLHFVSAPNYIVDANSGQMLKSWDDLTHKKIGQGLGGNVFILPYRSGLFQHGDSMKDIPSLGKFEVTVKGKNCVVESPEVRVINAAHTDLDKRSFPVLSIVEIYKNIPAFSYPCSKESQYININDGDTSPANYSFSAVNDAMYFAGVTLEMYKEYYGVEKPLGDDLPLRAYTHIKNFDNAFAVPSIKIKGLYLMHQQIVIGDGDTQLTAPAQSTLSHELSHNFTRLHSNLVYNGQSGGINEAFSDMASIAMQDYLRKDFPWYWDGDDWSVGREATISGEPIRYMDYPTKDGHSIDHFDDYRDDLDVHLTSGIFNKAFYLLAHQPNWSVRKAFQVMVDANIKYWTSGTSFEAAACGVIQAAIDRQYNKQDVINAFKEVGVVCPVISLVN</sequence>
<dbReference type="GO" id="GO:0046872">
    <property type="term" value="F:metal ion binding"/>
    <property type="evidence" value="ECO:0007669"/>
    <property type="project" value="UniProtKB-UniRule"/>
</dbReference>
<comment type="caution">
    <text evidence="9">The sequence shown here is derived from an EMBL/GenBank/DDBJ whole genome shotgun (WGS) entry which is preliminary data.</text>
</comment>
<keyword evidence="3" id="KW-0479">Metal-binding</keyword>
<dbReference type="EMBL" id="PQWY01000011">
    <property type="protein sequence ID" value="PPK30765.1"/>
    <property type="molecule type" value="Genomic_DNA"/>
</dbReference>
<keyword evidence="8" id="KW-0964">Secreted</keyword>
<evidence type="ECO:0000256" key="7">
    <source>
        <dbReference type="ARBA" id="ARBA00023145"/>
    </source>
</evidence>
<feature type="signal peptide" evidence="8">
    <location>
        <begin position="1"/>
        <end position="20"/>
    </location>
</feature>
<comment type="subcellular location">
    <subcellularLocation>
        <location evidence="8">Secreted</location>
    </subcellularLocation>
</comment>
<keyword evidence="6 8" id="KW-0482">Metalloprotease</keyword>
<keyword evidence="4 8" id="KW-0378">Hydrolase</keyword>
<dbReference type="OrthoDB" id="5378341at2"/>
<dbReference type="PANTHER" id="PTHR33794">
    <property type="entry name" value="BACILLOLYSIN"/>
    <property type="match status" value="1"/>
</dbReference>
<keyword evidence="7" id="KW-0865">Zymogen</keyword>
<dbReference type="InterPro" id="IPR013856">
    <property type="entry name" value="Peptidase_M4_domain"/>
</dbReference>
<dbReference type="SUPFAM" id="SSF55486">
    <property type="entry name" value="Metalloproteases ('zincins'), catalytic domain"/>
    <property type="match status" value="1"/>
</dbReference>
<evidence type="ECO:0000313" key="10">
    <source>
        <dbReference type="Proteomes" id="UP000239239"/>
    </source>
</evidence>
<feature type="chain" id="PRO_5043057021" description="Neutral metalloproteinase" evidence="8">
    <location>
        <begin position="21"/>
        <end position="557"/>
    </location>
</feature>
<evidence type="ECO:0000256" key="3">
    <source>
        <dbReference type="ARBA" id="ARBA00022723"/>
    </source>
</evidence>
<protein>
    <recommendedName>
        <fullName evidence="8">Neutral metalloproteinase</fullName>
        <ecNumber evidence="8">3.4.24.-</ecNumber>
    </recommendedName>
</protein>
<name>A0A2S6F025_LEGPN</name>
<comment type="cofactor">
    <cofactor evidence="8">
        <name>Zn(2+)</name>
        <dbReference type="ChEBI" id="CHEBI:29105"/>
    </cofactor>
</comment>
<keyword evidence="8" id="KW-0732">Signal</keyword>
<dbReference type="PANTHER" id="PTHR33794:SF1">
    <property type="entry name" value="BACILLOLYSIN"/>
    <property type="match status" value="1"/>
</dbReference>
<dbReference type="Pfam" id="PF01447">
    <property type="entry name" value="Peptidase_M4"/>
    <property type="match status" value="1"/>
</dbReference>
<dbReference type="EC" id="3.4.24.-" evidence="8"/>
<dbReference type="Gene3D" id="3.10.450.40">
    <property type="match status" value="1"/>
</dbReference>
<dbReference type="CDD" id="cd09597">
    <property type="entry name" value="M4_TLP"/>
    <property type="match status" value="1"/>
</dbReference>
<dbReference type="GO" id="GO:0004222">
    <property type="term" value="F:metalloendopeptidase activity"/>
    <property type="evidence" value="ECO:0007669"/>
    <property type="project" value="UniProtKB-UniRule"/>
</dbReference>
<evidence type="ECO:0000256" key="4">
    <source>
        <dbReference type="ARBA" id="ARBA00022801"/>
    </source>
</evidence>